<dbReference type="InParanoid" id="W4KES2"/>
<dbReference type="InterPro" id="IPR013087">
    <property type="entry name" value="Znf_C2H2_type"/>
</dbReference>
<feature type="region of interest" description="Disordered" evidence="1">
    <location>
        <begin position="435"/>
        <end position="533"/>
    </location>
</feature>
<dbReference type="KEGG" id="hir:HETIRDRAFT_314366"/>
<dbReference type="AlphaFoldDB" id="W4KES2"/>
<gene>
    <name evidence="3" type="ORF">HETIRDRAFT_314366</name>
</gene>
<dbReference type="GeneID" id="20670116"/>
<feature type="non-terminal residue" evidence="3">
    <location>
        <position position="1"/>
    </location>
</feature>
<feature type="region of interest" description="Disordered" evidence="1">
    <location>
        <begin position="614"/>
        <end position="635"/>
    </location>
</feature>
<evidence type="ECO:0000256" key="1">
    <source>
        <dbReference type="SAM" id="MobiDB-lite"/>
    </source>
</evidence>
<dbReference type="EMBL" id="KI925456">
    <property type="protein sequence ID" value="ETW83571.1"/>
    <property type="molecule type" value="Genomic_DNA"/>
</dbReference>
<feature type="compositionally biased region" description="Low complexity" evidence="1">
    <location>
        <begin position="500"/>
        <end position="514"/>
    </location>
</feature>
<feature type="compositionally biased region" description="Polar residues" evidence="1">
    <location>
        <begin position="482"/>
        <end position="492"/>
    </location>
</feature>
<feature type="compositionally biased region" description="Low complexity" evidence="1">
    <location>
        <begin position="455"/>
        <end position="470"/>
    </location>
</feature>
<dbReference type="PROSITE" id="PS00028">
    <property type="entry name" value="ZINC_FINGER_C2H2_1"/>
    <property type="match status" value="1"/>
</dbReference>
<evidence type="ECO:0000259" key="2">
    <source>
        <dbReference type="PROSITE" id="PS00028"/>
    </source>
</evidence>
<name>W4KES2_HETIT</name>
<organism evidence="3 4">
    <name type="scientific">Heterobasidion irregulare (strain TC 32-1)</name>
    <dbReference type="NCBI Taxonomy" id="747525"/>
    <lineage>
        <taxon>Eukaryota</taxon>
        <taxon>Fungi</taxon>
        <taxon>Dikarya</taxon>
        <taxon>Basidiomycota</taxon>
        <taxon>Agaricomycotina</taxon>
        <taxon>Agaricomycetes</taxon>
        <taxon>Russulales</taxon>
        <taxon>Bondarzewiaceae</taxon>
        <taxon>Heterobasidion</taxon>
        <taxon>Heterobasidion annosum species complex</taxon>
    </lineage>
</organism>
<evidence type="ECO:0000313" key="4">
    <source>
        <dbReference type="Proteomes" id="UP000030671"/>
    </source>
</evidence>
<dbReference type="Proteomes" id="UP000030671">
    <property type="component" value="Unassembled WGS sequence"/>
</dbReference>
<proteinExistence type="predicted"/>
<evidence type="ECO:0000313" key="3">
    <source>
        <dbReference type="EMBL" id="ETW83571.1"/>
    </source>
</evidence>
<dbReference type="RefSeq" id="XP_009543350.1">
    <property type="nucleotide sequence ID" value="XM_009545055.1"/>
</dbReference>
<accession>W4KES2</accession>
<reference evidence="3 4" key="1">
    <citation type="journal article" date="2012" name="New Phytol.">
        <title>Insight into trade-off between wood decay and parasitism from the genome of a fungal forest pathogen.</title>
        <authorList>
            <person name="Olson A."/>
            <person name="Aerts A."/>
            <person name="Asiegbu F."/>
            <person name="Belbahri L."/>
            <person name="Bouzid O."/>
            <person name="Broberg A."/>
            <person name="Canback B."/>
            <person name="Coutinho P.M."/>
            <person name="Cullen D."/>
            <person name="Dalman K."/>
            <person name="Deflorio G."/>
            <person name="van Diepen L.T."/>
            <person name="Dunand C."/>
            <person name="Duplessis S."/>
            <person name="Durling M."/>
            <person name="Gonthier P."/>
            <person name="Grimwood J."/>
            <person name="Fossdal C.G."/>
            <person name="Hansson D."/>
            <person name="Henrissat B."/>
            <person name="Hietala A."/>
            <person name="Himmelstrand K."/>
            <person name="Hoffmeister D."/>
            <person name="Hogberg N."/>
            <person name="James T.Y."/>
            <person name="Karlsson M."/>
            <person name="Kohler A."/>
            <person name="Kues U."/>
            <person name="Lee Y.H."/>
            <person name="Lin Y.C."/>
            <person name="Lind M."/>
            <person name="Lindquist E."/>
            <person name="Lombard V."/>
            <person name="Lucas S."/>
            <person name="Lunden K."/>
            <person name="Morin E."/>
            <person name="Murat C."/>
            <person name="Park J."/>
            <person name="Raffaello T."/>
            <person name="Rouze P."/>
            <person name="Salamov A."/>
            <person name="Schmutz J."/>
            <person name="Solheim H."/>
            <person name="Stahlberg J."/>
            <person name="Velez H."/>
            <person name="de Vries R.P."/>
            <person name="Wiebenga A."/>
            <person name="Woodward S."/>
            <person name="Yakovlev I."/>
            <person name="Garbelotto M."/>
            <person name="Martin F."/>
            <person name="Grigoriev I.V."/>
            <person name="Stenlid J."/>
        </authorList>
    </citation>
    <scope>NUCLEOTIDE SEQUENCE [LARGE SCALE GENOMIC DNA]</scope>
    <source>
        <strain evidence="3 4">TC 32-1</strain>
    </source>
</reference>
<protein>
    <recommendedName>
        <fullName evidence="2">C2H2-type domain-containing protein</fullName>
    </recommendedName>
</protein>
<feature type="domain" description="C2H2-type" evidence="2">
    <location>
        <begin position="536"/>
        <end position="558"/>
    </location>
</feature>
<dbReference type="SMART" id="SM00355">
    <property type="entry name" value="ZnF_C2H2"/>
    <property type="match status" value="2"/>
</dbReference>
<dbReference type="HOGENOM" id="CLU_415631_0_0_1"/>
<sequence length="635" mass="69239">ITMSDLDEFTETVFQELRDGVPILGTDGPLDMTGVDCLPDMHNLEEHPRPYGHDWTGVDLLPAEGSNEEAELMRILEESGVCVNPSAPNQDYAYNQGFSAFTSNAASSGVVPAYDRYATAAPQALSQSMSPEIYCLWPAPHRVPFTQTSTDYFSVANESAPLPSIARRKRRLDDNGVEWSTSKHKRWLSASAGEQIPPSAHPVSSRFATAYEASEGNALRYNNETTRTFGGEEIFFAADAVPVTVPSSIQGPWPTMTSTAAPATHPYHPQAPYMSAGYNNQAIPHSFSSFGAQPTFQQDVPMLPWGATPESRQRFDMMPHIPTENGVYFPRPPFITGPSMIYDPSLQRMTSAEEEDPFLLRSMPTMPIESSLGASFAQPQPSYSTTMREPYRVLHTSAAEPQPFTFPVAAPIFGAVPYPPDGRLPSVANALQISGSSTSSMVPSAAKPKRKKQPPRASGTTSSSKIPSTSKPKKKKQPPRASGTTSKAPSTSKPKRKKQAPAQTSGSSSSTAPSCVRPIKRRRPPQTPYDPDGVGCHICKGGFTRPSEVTKHLRTKKHRLNELAMMFPGLKMSQPKKDIICPIDKCDEVAVESWLMKQHLEEIHGLIAKAVSATNVNNADVEKGDDVDTDEDESD</sequence>
<keyword evidence="4" id="KW-1185">Reference proteome</keyword>